<comment type="caution">
    <text evidence="2">The sequence shown here is derived from an EMBL/GenBank/DDBJ whole genome shotgun (WGS) entry which is preliminary data.</text>
</comment>
<organism evidence="2 3">
    <name type="scientific">Stappia sediminis</name>
    <dbReference type="NCBI Taxonomy" id="2692190"/>
    <lineage>
        <taxon>Bacteria</taxon>
        <taxon>Pseudomonadati</taxon>
        <taxon>Pseudomonadota</taxon>
        <taxon>Alphaproteobacteria</taxon>
        <taxon>Hyphomicrobiales</taxon>
        <taxon>Stappiaceae</taxon>
        <taxon>Stappia</taxon>
    </lineage>
</organism>
<dbReference type="RefSeq" id="WP_160774472.1">
    <property type="nucleotide sequence ID" value="NZ_WUMV01000002.1"/>
</dbReference>
<dbReference type="Proteomes" id="UP000433101">
    <property type="component" value="Unassembled WGS sequence"/>
</dbReference>
<name>A0A7X3LSC7_9HYPH</name>
<feature type="signal peptide" evidence="1">
    <location>
        <begin position="1"/>
        <end position="27"/>
    </location>
</feature>
<dbReference type="AlphaFoldDB" id="A0A7X3LSC7"/>
<sequence length="89" mass="9530">MPGKSNLLTIMLTCSAFMIAAPAIALADCAEDIDKVERALGTPGDYGIDVTTAESMRVLLDQANEKRRDGDEAACQELINQAKQMGNVE</sequence>
<proteinExistence type="predicted"/>
<dbReference type="EMBL" id="WUMV01000002">
    <property type="protein sequence ID" value="MXN64222.1"/>
    <property type="molecule type" value="Genomic_DNA"/>
</dbReference>
<accession>A0A7X3LSC7</accession>
<reference evidence="2 3" key="1">
    <citation type="submission" date="2019-12" db="EMBL/GenBank/DDBJ databases">
        <authorList>
            <person name="Li M."/>
        </authorList>
    </citation>
    <scope>NUCLEOTIDE SEQUENCE [LARGE SCALE GENOMIC DNA]</scope>
    <source>
        <strain evidence="2 3">GBMRC 2046</strain>
    </source>
</reference>
<evidence type="ECO:0000256" key="1">
    <source>
        <dbReference type="SAM" id="SignalP"/>
    </source>
</evidence>
<keyword evidence="3" id="KW-1185">Reference proteome</keyword>
<evidence type="ECO:0000313" key="2">
    <source>
        <dbReference type="EMBL" id="MXN64222.1"/>
    </source>
</evidence>
<evidence type="ECO:0000313" key="3">
    <source>
        <dbReference type="Proteomes" id="UP000433101"/>
    </source>
</evidence>
<feature type="chain" id="PRO_5031063085" evidence="1">
    <location>
        <begin position="28"/>
        <end position="89"/>
    </location>
</feature>
<keyword evidence="1" id="KW-0732">Signal</keyword>
<protein>
    <submittedName>
        <fullName evidence="2">Uncharacterized protein</fullName>
    </submittedName>
</protein>
<gene>
    <name evidence="2" type="ORF">GR183_04850</name>
</gene>